<dbReference type="PROSITE" id="PS50526">
    <property type="entry name" value="RDRP_SSRNA_NEG_NONSEG"/>
    <property type="match status" value="1"/>
</dbReference>
<dbReference type="GO" id="GO:0003968">
    <property type="term" value="F:RNA-directed RNA polymerase activity"/>
    <property type="evidence" value="ECO:0007669"/>
    <property type="project" value="UniProtKB-KW"/>
</dbReference>
<comment type="catalytic activity">
    <reaction evidence="20">
        <text>GTP + H2O = GDP + phosphate + H(+)</text>
        <dbReference type="Rhea" id="RHEA:19669"/>
        <dbReference type="ChEBI" id="CHEBI:15377"/>
        <dbReference type="ChEBI" id="CHEBI:15378"/>
        <dbReference type="ChEBI" id="CHEBI:37565"/>
        <dbReference type="ChEBI" id="CHEBI:43474"/>
        <dbReference type="ChEBI" id="CHEBI:58189"/>
    </reaction>
</comment>
<evidence type="ECO:0000313" key="23">
    <source>
        <dbReference type="Proteomes" id="UP001161493"/>
    </source>
</evidence>
<accession>A0A916LL74</accession>
<keyword evidence="4" id="KW-0507">mRNA processing</keyword>
<keyword evidence="12" id="KW-0506">mRNA capping</keyword>
<dbReference type="GeneID" id="80541079"/>
<keyword evidence="6" id="KW-0949">S-adenosyl-L-methionine</keyword>
<evidence type="ECO:0000256" key="4">
    <source>
        <dbReference type="ARBA" id="ARBA00022664"/>
    </source>
</evidence>
<evidence type="ECO:0000256" key="10">
    <source>
        <dbReference type="ARBA" id="ARBA00022844"/>
    </source>
</evidence>
<dbReference type="GO" id="GO:0044423">
    <property type="term" value="C:virion component"/>
    <property type="evidence" value="ECO:0007669"/>
    <property type="project" value="UniProtKB-KW"/>
</dbReference>
<comment type="subcellular location">
    <subcellularLocation>
        <location evidence="1">Virion</location>
    </subcellularLocation>
</comment>
<keyword evidence="11" id="KW-0693">Viral RNA replication</keyword>
<keyword evidence="5" id="KW-0808">Transferase</keyword>
<comment type="catalytic activity">
    <reaction evidence="18">
        <text>a 5'-end (5'-triphosphoguanosine)-adenylyl-adenylyl-cytidylyl-adenosine in mRNA + S-adenosyl-L-methionine = a 5'-end (5'-triphosphoguanosine)-(2'-O-methyladenylyl)-adenylyl-cytidylyl-adenosine in mRNA + S-adenosyl-L-homocysteine + H(+)</text>
        <dbReference type="Rhea" id="RHEA:65380"/>
        <dbReference type="Rhea" id="RHEA-COMP:16797"/>
        <dbReference type="Rhea" id="RHEA-COMP:16801"/>
        <dbReference type="ChEBI" id="CHEBI:15378"/>
        <dbReference type="ChEBI" id="CHEBI:57856"/>
        <dbReference type="ChEBI" id="CHEBI:59789"/>
        <dbReference type="ChEBI" id="CHEBI:156482"/>
        <dbReference type="ChEBI" id="CHEBI:156484"/>
    </reaction>
</comment>
<dbReference type="KEGG" id="vg:80541079"/>
<evidence type="ECO:0000256" key="8">
    <source>
        <dbReference type="ARBA" id="ARBA00022741"/>
    </source>
</evidence>
<reference evidence="22" key="2">
    <citation type="submission" date="2022-08" db="EMBL/GenBank/DDBJ databases">
        <authorList>
            <person name="Wu H."/>
            <person name="Pang R."/>
            <person name="Cheng T."/>
            <person name="Xue L."/>
            <person name="Zeng H."/>
            <person name="Lei T."/>
            <person name="Chen M."/>
            <person name="Wu S."/>
            <person name="Ding Y."/>
            <person name="Zhang J."/>
            <person name="Shi M."/>
            <person name="Wu Q."/>
        </authorList>
    </citation>
    <scope>NUCLEOTIDE SEQUENCE</scope>
    <source>
        <strain evidence="22">Germany/2011</strain>
    </source>
</reference>
<evidence type="ECO:0000256" key="17">
    <source>
        <dbReference type="ARBA" id="ARBA00031012"/>
    </source>
</evidence>
<name>A0A916LL74_9VIRU</name>
<dbReference type="EMBL" id="BK061673">
    <property type="protein sequence ID" value="DAZ90597.1"/>
    <property type="molecule type" value="Viral_cRNA"/>
</dbReference>
<dbReference type="EC" id="2.7.7.48" evidence="2"/>
<evidence type="ECO:0000256" key="16">
    <source>
        <dbReference type="ARBA" id="ARBA00030436"/>
    </source>
</evidence>
<dbReference type="GO" id="GO:0005524">
    <property type="term" value="F:ATP binding"/>
    <property type="evidence" value="ECO:0007669"/>
    <property type="project" value="UniProtKB-KW"/>
</dbReference>
<evidence type="ECO:0000256" key="11">
    <source>
        <dbReference type="ARBA" id="ARBA00022953"/>
    </source>
</evidence>
<protein>
    <recommendedName>
        <fullName evidence="2">RNA-directed RNA polymerase</fullName>
        <ecNumber evidence="2">2.7.7.48</ecNumber>
    </recommendedName>
    <alternativeName>
        <fullName evidence="17">Replicase</fullName>
    </alternativeName>
    <alternativeName>
        <fullName evidence="16">Transcriptase</fullName>
    </alternativeName>
</protein>
<comment type="catalytic activity">
    <reaction evidence="15">
        <text>a 5'-end (5'-triphosphoguanosine)-(2'-O-methyladenylyl)-adenylyl-cytidylyl-adenosine in mRNA + S-adenosyl-L-methionine = a 5'-end (N(7)-methyl 5'-triphosphoguanosine)-(2'-O-methyladenylyl)-adenylyl-cytidylyl-adenosine in mRNA + S-adenosyl-L-homocysteine</text>
        <dbReference type="Rhea" id="RHEA:65440"/>
        <dbReference type="Rhea" id="RHEA-COMP:16798"/>
        <dbReference type="Rhea" id="RHEA-COMP:16801"/>
        <dbReference type="ChEBI" id="CHEBI:57856"/>
        <dbReference type="ChEBI" id="CHEBI:59789"/>
        <dbReference type="ChEBI" id="CHEBI:156482"/>
        <dbReference type="ChEBI" id="CHEBI:156483"/>
    </reaction>
</comment>
<reference evidence="22" key="1">
    <citation type="journal article" date="2020" name="mSystems">
        <title>Abundant and Diverse RNA Viruses in Insects Revealed by RNA-Seq Analysis: Ecological and Evolutionary Implications.</title>
        <authorList>
            <person name="Wu H."/>
            <person name="Pang R."/>
            <person name="Cheng T."/>
            <person name="Xue L."/>
            <person name="Zeng H."/>
            <person name="Lei T."/>
            <person name="Chen M."/>
            <person name="Wu S."/>
            <person name="Ding Y."/>
            <person name="Zhang J."/>
            <person name="Shi M."/>
            <person name="Wu Q."/>
        </authorList>
    </citation>
    <scope>NUCLEOTIDE SEQUENCE</scope>
    <source>
        <strain evidence="22">Germany/2011</strain>
    </source>
</reference>
<evidence type="ECO:0000256" key="14">
    <source>
        <dbReference type="ARBA" id="ARBA00024494"/>
    </source>
</evidence>
<dbReference type="InterPro" id="IPR014023">
    <property type="entry name" value="Mononeg_RNA_pol_cat"/>
</dbReference>
<keyword evidence="3 22" id="KW-0696">RNA-directed RNA polymerase</keyword>
<evidence type="ECO:0000256" key="5">
    <source>
        <dbReference type="ARBA" id="ARBA00022679"/>
    </source>
</evidence>
<keyword evidence="23" id="KW-1185">Reference proteome</keyword>
<evidence type="ECO:0000256" key="18">
    <source>
        <dbReference type="ARBA" id="ARBA00047332"/>
    </source>
</evidence>
<dbReference type="Pfam" id="PF14318">
    <property type="entry name" value="Mononeg_mRNAcap"/>
    <property type="match status" value="1"/>
</dbReference>
<evidence type="ECO:0000256" key="20">
    <source>
        <dbReference type="ARBA" id="ARBA00048548"/>
    </source>
</evidence>
<evidence type="ECO:0000256" key="12">
    <source>
        <dbReference type="ARBA" id="ARBA00023042"/>
    </source>
</evidence>
<dbReference type="Proteomes" id="UP001161493">
    <property type="component" value="Segment"/>
</dbReference>
<comment type="catalytic activity">
    <reaction evidence="19">
        <text>a 5'-end (5'-triphosphoguanosine)-adenylyl-adenylyl-cytidylyl-adenosine in mRNA + 2 S-adenosyl-L-methionine = a 5'-end (N(7)-methyl 5'-triphosphoguanosine)-(2'-O-methyladenylyl)-adenylyl-cytidylyl-adenosine in mRNA + 2 S-adenosyl-L-homocysteine + H(+)</text>
        <dbReference type="Rhea" id="RHEA:65376"/>
        <dbReference type="Rhea" id="RHEA-COMP:16797"/>
        <dbReference type="Rhea" id="RHEA-COMP:16798"/>
        <dbReference type="ChEBI" id="CHEBI:15378"/>
        <dbReference type="ChEBI" id="CHEBI:57856"/>
        <dbReference type="ChEBI" id="CHEBI:59789"/>
        <dbReference type="ChEBI" id="CHEBI:156483"/>
        <dbReference type="ChEBI" id="CHEBI:156484"/>
        <dbReference type="EC" id="2.1.1.375"/>
    </reaction>
</comment>
<keyword evidence="13" id="KW-0511">Multifunctional enzyme</keyword>
<evidence type="ECO:0000256" key="9">
    <source>
        <dbReference type="ARBA" id="ARBA00022840"/>
    </source>
</evidence>
<dbReference type="RefSeq" id="YP_010802337.1">
    <property type="nucleotide sequence ID" value="NC_076992.1"/>
</dbReference>
<keyword evidence="9" id="KW-0067">ATP-binding</keyword>
<evidence type="ECO:0000256" key="1">
    <source>
        <dbReference type="ARBA" id="ARBA00004328"/>
    </source>
</evidence>
<evidence type="ECO:0000256" key="6">
    <source>
        <dbReference type="ARBA" id="ARBA00022691"/>
    </source>
</evidence>
<evidence type="ECO:0000256" key="7">
    <source>
        <dbReference type="ARBA" id="ARBA00022695"/>
    </source>
</evidence>
<evidence type="ECO:0000256" key="13">
    <source>
        <dbReference type="ARBA" id="ARBA00023268"/>
    </source>
</evidence>
<feature type="domain" description="RdRp catalytic" evidence="21">
    <location>
        <begin position="597"/>
        <end position="760"/>
    </location>
</feature>
<organism evidence="22 23">
    <name type="scientific">Trialeurodes vaporariorum mononega-like virus 2</name>
    <dbReference type="NCBI Taxonomy" id="2973797"/>
    <lineage>
        <taxon>Viruses</taxon>
        <taxon>Riboviria</taxon>
        <taxon>Orthornavirae</taxon>
        <taxon>Negarnaviricota</taxon>
        <taxon>Haploviricotina</taxon>
        <taxon>Monjiviricetes</taxon>
        <taxon>Jingchuvirales</taxon>
        <taxon>Chuviridae</taxon>
        <taxon>Vapochuvirus</taxon>
        <taxon>Vapochuvirus trialeurodis</taxon>
    </lineage>
</organism>
<sequence>MDEFLDPLDVPQHSSGPIAAYLVYERKFDIALRKTHCENTLKELVKIDHDSEYIEQVSNEIYLVSKLLYKLELSVYDVNINVNIFPSLFLDCIKSPYCKTNKSANNKILHVITEVVKAQSDTYKYNNEKLLPLKLNEYVEELTHNLAQSPEISRLCNAKNQLDILVNKTSKTNGIRVTRANRHEMSDTYLAQASGSVGIMGAKVYWTQSHCIIVKDHQYYLLPKSYMLLIHNKLHDILSVLVLASFYPDMTYKTHCLTTTLVWIKEYAGLAVRMKHNFHELAKVLEALVIGMTLRKEEGVGNVEFLRSVSKGLEEAVGFDFLSSNLYHQMQDMTIPLLHEVGCLSKIMGHPFCDIEAAAEQFHDRCTEENPIDPQMVAMSVQMAKKDLLEGYINKYNKWPPVVVYKHKRLFAYAYNLGISPFSPRVQKKHGLCKLSYMDELEFEPFEKFDRLENFLPYVKDRTISLVRDVVIPKYITQQDIKVNWANTKALLAYLFLPYEDTEHLSYLEMYTHEDWDLMSNYLIIRLIPKELEHKRNPRYFGCKPAVERARTSVISENTAHMLHKYSDSDAMTQSELTLIKKLYAFRNTYQLYKDYHQIIICLDASGWSGRQRAAANAPVAKATFDKAFGNNMCGLTHTAYHHTFFYIPDVDKVYSWDGQAGGIDGQDQYYWVWSYIAQLKSVMTIIGYPFRLLVKGDDVRIVILIPPYVYENKTIDDIKRQVVKRITELSKMYGHVMKPEDSYASSTYCTFSKNAFVCNSEQPQSFRKCQKAYGANNAFMNTIDEYAASSFSNCHSTSKTSPTPIACYLLSLWWFIQSLLGSKHYKHLTVHQLSSLCLVPNMLGGFPVIYLHNYYQRAESDLLSSFIGMYLVTRRYNSQLFDELSKFMCQVVLPAKENVQMLCIDPYSLPLHKPSGAKSVLKLAIRDVIAKETKNETIASLFESKNTTFTEKIIRMLTDSNIYNPKIMSLLYSCSPDGIITELVAKFESGKSIMDAILLKGQRNSASAVMRKALNAERRLHQFRLQIITNRLQYAEELPVDFSKCPAENAQIIRERLWKKPIEGVTQPPVWHVVTIGSLREMYPMGDYADLNHFDIKWDVPTAHSKYGVLFTFGKTTPFLGDSTSKGLTNPSVSIVSNNIFASKITNLIDLYRWTTLTGQAPPGKIPYSDIISEMILKYTTKPITDFLPFAGHKPFGRTTQHHLRANQYRPSIVPNTLQNVYTWCLVNMESHVNLFNKLIHSSFNYHEIRCWIVSYLSTNVWCGYRPNSNGQYWAVTTNCKYCTRPIVESDIVTTHIPLPKIGLVENFKHAESAITTIIEEVNDFNPEEYYVPEETSDLTIPLCIQACCQYIISSTWHNIVSVIDDQVQHAVRLSAVSNMYDWAETAKIDLLGSEDLKFMNVIDIFEALYTIVASYVISTYKASSITQLMGLMGIIPSISLPWTIVLKHLNKINKMRELQLHVNKILNKTHVIIDNHETYSGVFGVLCYEYFLRRVRKDYSITYTSDKFGKEVPKYLSSRIKSTLTLRVWGELIALDRTKDSYHNLEIPVYMVIAIYRLNLQLGEPIIFNNDNDGRIQEVDYSCISSDDDIDVLDELGMFISDDTSELIESLKTAFKYDWDSVLTNIIDGNYDTDMLYDMDRNVCNDLGPITVRITKVNLLSVKKYLNEEGIVKSANYNTPNVDEDDQEGATVEVNVRRGSLFMNFPYYSDVQATTEFMIQDVDISPPVYQYDIFPLHAVWAKRLYGSGNISASREVELLHNLGIKEFNDNINVAIFADGYGGTMMVVDKLTKNSNFVFVTSPTALGTKSYPVGNLVNEGNKLLAQNIVTDRWDLSEPTNLMRLEEYHPLLYSYVTCDAELIGDLNNDAGYYSIWSLVTAFALRNMLPGGILRIKVYLQFTKSILKLVSMLHGQCKRILLIQSEPSGWIKELYLVAVISSNLCMNYYDAQRLPVYPGARIQTRLEEFMHAYVEHNRSRDKPVESIDYYNIVSKLRHYLDIPNYGFGMMIQNCKICVSQATLIKRIGESMDNYRSRCNPLFADISKPYLNVITGNTASNETDISHHYETHTHYLYALCKYATIYAFIKIVMHSQYNNVLTSQYLSDLWDGFLRRYRMDLYGKWTYDELLKDKKAMLIKDYDLFSFFMGGVRWGISHAAWGKTIQIE</sequence>
<evidence type="ECO:0000313" key="22">
    <source>
        <dbReference type="EMBL" id="DAZ90597.1"/>
    </source>
</evidence>
<evidence type="ECO:0000256" key="19">
    <source>
        <dbReference type="ARBA" id="ARBA00047370"/>
    </source>
</evidence>
<keyword evidence="8" id="KW-0547">Nucleotide-binding</keyword>
<comment type="catalytic activity">
    <reaction evidence="14">
        <text>a 5'-end triphospho-adenylyl-adenylyl-cytidylyl-adenosine in mRNA + GDP + H(+) = a 5'-end (5'-triphosphoguanosine)-adenylyl-adenylyl-cytidylyl-adenosine in mRNA + diphosphate</text>
        <dbReference type="Rhea" id="RHEA:65436"/>
        <dbReference type="Rhea" id="RHEA-COMP:16797"/>
        <dbReference type="Rhea" id="RHEA-COMP:16799"/>
        <dbReference type="ChEBI" id="CHEBI:15378"/>
        <dbReference type="ChEBI" id="CHEBI:33019"/>
        <dbReference type="ChEBI" id="CHEBI:58189"/>
        <dbReference type="ChEBI" id="CHEBI:156484"/>
        <dbReference type="ChEBI" id="CHEBI:156503"/>
        <dbReference type="EC" id="2.7.7.88"/>
    </reaction>
</comment>
<keyword evidence="7" id="KW-0548">Nucleotidyltransferase</keyword>
<evidence type="ECO:0000256" key="2">
    <source>
        <dbReference type="ARBA" id="ARBA00012494"/>
    </source>
</evidence>
<dbReference type="GO" id="GO:0004482">
    <property type="term" value="F:mRNA 5'-cap (guanine-N7-)-methyltransferase activity"/>
    <property type="evidence" value="ECO:0007669"/>
    <property type="project" value="InterPro"/>
</dbReference>
<dbReference type="InterPro" id="IPR026890">
    <property type="entry name" value="Mononeg_mRNAcap"/>
</dbReference>
<dbReference type="Pfam" id="PF00946">
    <property type="entry name" value="Mononeg_RNA_pol"/>
    <property type="match status" value="1"/>
</dbReference>
<evidence type="ECO:0000256" key="15">
    <source>
        <dbReference type="ARBA" id="ARBA00024499"/>
    </source>
</evidence>
<evidence type="ECO:0000259" key="21">
    <source>
        <dbReference type="PROSITE" id="PS50526"/>
    </source>
</evidence>
<proteinExistence type="predicted"/>
<keyword evidence="10" id="KW-0946">Virion</keyword>
<evidence type="ECO:0000256" key="3">
    <source>
        <dbReference type="ARBA" id="ARBA00022484"/>
    </source>
</evidence>